<organism evidence="4">
    <name type="scientific">Streptococcus thermophilus</name>
    <dbReference type="NCBI Taxonomy" id="1308"/>
    <lineage>
        <taxon>Bacteria</taxon>
        <taxon>Bacillati</taxon>
        <taxon>Bacillota</taxon>
        <taxon>Bacilli</taxon>
        <taxon>Lactobacillales</taxon>
        <taxon>Streptococcaceae</taxon>
        <taxon>Streptococcus</taxon>
    </lineage>
</organism>
<dbReference type="Pfam" id="PF00106">
    <property type="entry name" value="adh_short"/>
    <property type="match status" value="1"/>
</dbReference>
<dbReference type="SUPFAM" id="SSF51735">
    <property type="entry name" value="NAD(P)-binding Rossmann-fold domains"/>
    <property type="match status" value="1"/>
</dbReference>
<dbReference type="PANTHER" id="PTHR42901:SF1">
    <property type="entry name" value="ALCOHOL DEHYDROGENASE"/>
    <property type="match status" value="1"/>
</dbReference>
<evidence type="ECO:0000313" key="4">
    <source>
        <dbReference type="EMBL" id="AAG22016.1"/>
    </source>
</evidence>
<dbReference type="Gene3D" id="3.40.50.720">
    <property type="entry name" value="NAD(P)-binding Rossmann-like Domain"/>
    <property type="match status" value="1"/>
</dbReference>
<comment type="similarity">
    <text evidence="1 3">Belongs to the short-chain dehydrogenases/reductases (SDR) family.</text>
</comment>
<dbReference type="EMBL" id="AF288038">
    <property type="protein sequence ID" value="AAG22016.1"/>
    <property type="molecule type" value="Genomic_DNA"/>
</dbReference>
<dbReference type="PRINTS" id="PR00081">
    <property type="entry name" value="GDHRDH"/>
</dbReference>
<evidence type="ECO:0000256" key="2">
    <source>
        <dbReference type="ARBA" id="ARBA00023002"/>
    </source>
</evidence>
<sequence length="260" mass="29121">MKWRISCQKRTYYRSNLRHWRTYGACLCQRGANLILTGRRVERLEALKAEFEATYPNQKVWTFALDVTDMEMVKDVCQAILKSVGQVHVLVNNAGLALGLIAYQDYEEWDLLTMLDTNVKGLMMVTRQILPSMVATNEGHIINMGSKAGIYAYAGAAVYSATKAAVKTFSDGLRIDTIATDIKVTTIQPGIVETDFSQVRFHGDKEDKAAKVYQGLEALQAQDIAEAVLYVTKQPRRVQISDMTIMANQQATGFTIHRGE</sequence>
<name>Q9F700_STRTR</name>
<reference evidence="4" key="1">
    <citation type="journal article" date="2000" name="Virology">
        <title>Broad-range bacteriophage resistance in Streptococcus thermophilus by insertional mutagenesis.</title>
        <authorList>
            <person name="Lucchini S."/>
            <person name="Sidoti J."/>
            <person name="Brussow H."/>
        </authorList>
    </citation>
    <scope>NUCLEOTIDE SEQUENCE</scope>
</reference>
<protein>
    <submittedName>
        <fullName evidence="4">Putative oxidoreductase</fullName>
    </submittedName>
</protein>
<accession>Q9F700</accession>
<dbReference type="PRINTS" id="PR00080">
    <property type="entry name" value="SDRFAMILY"/>
</dbReference>
<dbReference type="PROSITE" id="PS00061">
    <property type="entry name" value="ADH_SHORT"/>
    <property type="match status" value="1"/>
</dbReference>
<dbReference type="GO" id="GO:0016616">
    <property type="term" value="F:oxidoreductase activity, acting on the CH-OH group of donors, NAD or NADP as acceptor"/>
    <property type="evidence" value="ECO:0007669"/>
    <property type="project" value="UniProtKB-ARBA"/>
</dbReference>
<evidence type="ECO:0000256" key="3">
    <source>
        <dbReference type="RuleBase" id="RU000363"/>
    </source>
</evidence>
<dbReference type="InterPro" id="IPR002347">
    <property type="entry name" value="SDR_fam"/>
</dbReference>
<keyword evidence="2" id="KW-0560">Oxidoreductase</keyword>
<dbReference type="FunFam" id="3.40.50.720:FF:000047">
    <property type="entry name" value="NADP-dependent L-serine/L-allo-threonine dehydrogenase"/>
    <property type="match status" value="1"/>
</dbReference>
<proteinExistence type="inferred from homology"/>
<evidence type="ECO:0000256" key="1">
    <source>
        <dbReference type="ARBA" id="ARBA00006484"/>
    </source>
</evidence>
<dbReference type="InterPro" id="IPR020904">
    <property type="entry name" value="Sc_DH/Rdtase_CS"/>
</dbReference>
<dbReference type="PANTHER" id="PTHR42901">
    <property type="entry name" value="ALCOHOL DEHYDROGENASE"/>
    <property type="match status" value="1"/>
</dbReference>
<dbReference type="AlphaFoldDB" id="Q9F700"/>
<dbReference type="InterPro" id="IPR036291">
    <property type="entry name" value="NAD(P)-bd_dom_sf"/>
</dbReference>